<dbReference type="VEuPathDB" id="FungiDB:PTTG_28297"/>
<evidence type="ECO:0000256" key="1">
    <source>
        <dbReference type="SAM" id="MobiDB-lite"/>
    </source>
</evidence>
<protein>
    <submittedName>
        <fullName evidence="2 3">Uncharacterized protein</fullName>
    </submittedName>
</protein>
<dbReference type="EMBL" id="ADAS02000100">
    <property type="protein sequence ID" value="OAV90488.1"/>
    <property type="molecule type" value="Genomic_DNA"/>
</dbReference>
<feature type="compositionally biased region" description="Polar residues" evidence="1">
    <location>
        <begin position="28"/>
        <end position="38"/>
    </location>
</feature>
<feature type="region of interest" description="Disordered" evidence="1">
    <location>
        <begin position="1"/>
        <end position="67"/>
    </location>
</feature>
<reference evidence="3" key="4">
    <citation type="submission" date="2025-05" db="UniProtKB">
        <authorList>
            <consortium name="EnsemblFungi"/>
        </authorList>
    </citation>
    <scope>IDENTIFICATION</scope>
    <source>
        <strain evidence="3">isolate 1-1 / race 1 (BBBD)</strain>
    </source>
</reference>
<reference evidence="2" key="1">
    <citation type="submission" date="2009-11" db="EMBL/GenBank/DDBJ databases">
        <authorList>
            <consortium name="The Broad Institute Genome Sequencing Platform"/>
            <person name="Ward D."/>
            <person name="Feldgarden M."/>
            <person name="Earl A."/>
            <person name="Young S.K."/>
            <person name="Zeng Q."/>
            <person name="Koehrsen M."/>
            <person name="Alvarado L."/>
            <person name="Berlin A."/>
            <person name="Bochicchio J."/>
            <person name="Borenstein D."/>
            <person name="Chapman S.B."/>
            <person name="Chen Z."/>
            <person name="Engels R."/>
            <person name="Freedman E."/>
            <person name="Gellesch M."/>
            <person name="Goldberg J."/>
            <person name="Griggs A."/>
            <person name="Gujja S."/>
            <person name="Heilman E."/>
            <person name="Heiman D."/>
            <person name="Hepburn T."/>
            <person name="Howarth C."/>
            <person name="Jen D."/>
            <person name="Larson L."/>
            <person name="Lewis B."/>
            <person name="Mehta T."/>
            <person name="Park D."/>
            <person name="Pearson M."/>
            <person name="Roberts A."/>
            <person name="Saif S."/>
            <person name="Shea T."/>
            <person name="Shenoy N."/>
            <person name="Sisk P."/>
            <person name="Stolte C."/>
            <person name="Sykes S."/>
            <person name="Thomson T."/>
            <person name="Walk T."/>
            <person name="White J."/>
            <person name="Yandava C."/>
            <person name="Izard J."/>
            <person name="Baranova O.V."/>
            <person name="Blanton J.M."/>
            <person name="Tanner A.C."/>
            <person name="Dewhirst F.E."/>
            <person name="Haas B."/>
            <person name="Nusbaum C."/>
            <person name="Birren B."/>
        </authorList>
    </citation>
    <scope>NUCLEOTIDE SEQUENCE [LARGE SCALE GENOMIC DNA]</scope>
    <source>
        <strain evidence="2">1-1 BBBD Race 1</strain>
    </source>
</reference>
<organism evidence="2">
    <name type="scientific">Puccinia triticina (isolate 1-1 / race 1 (BBBD))</name>
    <name type="common">Brown leaf rust fungus</name>
    <dbReference type="NCBI Taxonomy" id="630390"/>
    <lineage>
        <taxon>Eukaryota</taxon>
        <taxon>Fungi</taxon>
        <taxon>Dikarya</taxon>
        <taxon>Basidiomycota</taxon>
        <taxon>Pucciniomycotina</taxon>
        <taxon>Pucciniomycetes</taxon>
        <taxon>Pucciniales</taxon>
        <taxon>Pucciniaceae</taxon>
        <taxon>Puccinia</taxon>
    </lineage>
</organism>
<proteinExistence type="predicted"/>
<name>A0A180GDH1_PUCT1</name>
<gene>
    <name evidence="2" type="ORF">PTTG_28297</name>
</gene>
<evidence type="ECO:0000313" key="4">
    <source>
        <dbReference type="Proteomes" id="UP000005240"/>
    </source>
</evidence>
<sequence length="86" mass="9527">MYHTKRMQSTPDPLHNPDRKKPRAIAPSSDNSNVTAQNLVDLLSTSSSSTNPEVQTKTKDRSSQTFTKTSYTSLADRISSSIINKD</sequence>
<evidence type="ECO:0000313" key="3">
    <source>
        <dbReference type="EnsemblFungi" id="PTTG_28297-t43_1-p1"/>
    </source>
</evidence>
<accession>A0A180GDH1</accession>
<keyword evidence="4" id="KW-1185">Reference proteome</keyword>
<reference evidence="2" key="2">
    <citation type="submission" date="2016-05" db="EMBL/GenBank/DDBJ databases">
        <title>Comparative analysis highlights variable genome content of wheat rusts and divergence of the mating loci.</title>
        <authorList>
            <person name="Cuomo C.A."/>
            <person name="Bakkeren G."/>
            <person name="Szabo L."/>
            <person name="Khalil H."/>
            <person name="Joly D."/>
            <person name="Goldberg J."/>
            <person name="Young S."/>
            <person name="Zeng Q."/>
            <person name="Fellers J."/>
        </authorList>
    </citation>
    <scope>NUCLEOTIDE SEQUENCE [LARGE SCALE GENOMIC DNA]</scope>
    <source>
        <strain evidence="2">1-1 BBBD Race 1</strain>
    </source>
</reference>
<dbReference type="AlphaFoldDB" id="A0A180GDH1"/>
<dbReference type="Proteomes" id="UP000005240">
    <property type="component" value="Unassembled WGS sequence"/>
</dbReference>
<dbReference type="EnsemblFungi" id="PTTG_28297-t43_1">
    <property type="protein sequence ID" value="PTTG_28297-t43_1-p1"/>
    <property type="gene ID" value="PTTG_28297"/>
</dbReference>
<reference evidence="3 4" key="3">
    <citation type="journal article" date="2017" name="G3 (Bethesda)">
        <title>Comparative analysis highlights variable genome content of wheat rusts and divergence of the mating loci.</title>
        <authorList>
            <person name="Cuomo C.A."/>
            <person name="Bakkeren G."/>
            <person name="Khalil H.B."/>
            <person name="Panwar V."/>
            <person name="Joly D."/>
            <person name="Linning R."/>
            <person name="Sakthikumar S."/>
            <person name="Song X."/>
            <person name="Adiconis X."/>
            <person name="Fan L."/>
            <person name="Goldberg J.M."/>
            <person name="Levin J.Z."/>
            <person name="Young S."/>
            <person name="Zeng Q."/>
            <person name="Anikster Y."/>
            <person name="Bruce M."/>
            <person name="Wang M."/>
            <person name="Yin C."/>
            <person name="McCallum B."/>
            <person name="Szabo L.J."/>
            <person name="Hulbert S."/>
            <person name="Chen X."/>
            <person name="Fellers J.P."/>
        </authorList>
    </citation>
    <scope>NUCLEOTIDE SEQUENCE</scope>
    <source>
        <strain evidence="4">Isolate 1-1 / race 1 (BBBD)</strain>
        <strain evidence="3">isolate 1-1 / race 1 (BBBD)</strain>
    </source>
</reference>
<evidence type="ECO:0000313" key="2">
    <source>
        <dbReference type="EMBL" id="OAV90488.1"/>
    </source>
</evidence>